<accession>A0A6M3JLL4</accession>
<reference evidence="2" key="1">
    <citation type="submission" date="2020-03" db="EMBL/GenBank/DDBJ databases">
        <title>The deep terrestrial virosphere.</title>
        <authorList>
            <person name="Holmfeldt K."/>
            <person name="Nilsson E."/>
            <person name="Simone D."/>
            <person name="Lopez-Fernandez M."/>
            <person name="Wu X."/>
            <person name="de Brujin I."/>
            <person name="Lundin D."/>
            <person name="Andersson A."/>
            <person name="Bertilsson S."/>
            <person name="Dopson M."/>
        </authorList>
    </citation>
    <scope>NUCLEOTIDE SEQUENCE</scope>
    <source>
        <strain evidence="2">MM415A04335</strain>
        <strain evidence="1">MM415B01437</strain>
    </source>
</reference>
<evidence type="ECO:0000313" key="2">
    <source>
        <dbReference type="EMBL" id="QJA69727.1"/>
    </source>
</evidence>
<gene>
    <name evidence="2" type="ORF">MM415A04335_0007</name>
    <name evidence="1" type="ORF">MM415B01437_0013</name>
</gene>
<organism evidence="2">
    <name type="scientific">viral metagenome</name>
    <dbReference type="NCBI Taxonomy" id="1070528"/>
    <lineage>
        <taxon>unclassified sequences</taxon>
        <taxon>metagenomes</taxon>
        <taxon>organismal metagenomes</taxon>
    </lineage>
</organism>
<dbReference type="EMBL" id="MT141731">
    <property type="protein sequence ID" value="QJA69727.1"/>
    <property type="molecule type" value="Genomic_DNA"/>
</dbReference>
<proteinExistence type="predicted"/>
<name>A0A6M3JLL4_9ZZZZ</name>
<evidence type="ECO:0000313" key="1">
    <source>
        <dbReference type="EMBL" id="QJA58561.1"/>
    </source>
</evidence>
<sequence>MEIKKTARFLTDFYGSSPAVGAEGILKGWIDDKQTEWLSSWAEKVAKKGQDAMNVLTEILSIFHRDDKGRPVLGNWMLRRCLVVTGQTIFNAMKDKTHPKRDILPMAVQLVEPISINIMNGKIMDRPDGIKTYTVSITKPQRSFFKAYEFIKAGTTFETKMYFDDELLTEEHINHLLSKAGSVGVGAFRERFGKFEWI</sequence>
<protein>
    <submittedName>
        <fullName evidence="2">Uncharacterized protein</fullName>
    </submittedName>
</protein>
<dbReference type="EMBL" id="MT141329">
    <property type="protein sequence ID" value="QJA58561.1"/>
    <property type="molecule type" value="Genomic_DNA"/>
</dbReference>
<dbReference type="AlphaFoldDB" id="A0A6M3JLL4"/>